<feature type="transmembrane region" description="Helical" evidence="6">
    <location>
        <begin position="150"/>
        <end position="168"/>
    </location>
</feature>
<evidence type="ECO:0000256" key="5">
    <source>
        <dbReference type="ARBA" id="ARBA00023136"/>
    </source>
</evidence>
<proteinExistence type="predicted"/>
<feature type="transmembrane region" description="Helical" evidence="6">
    <location>
        <begin position="105"/>
        <end position="122"/>
    </location>
</feature>
<sequence>MNTIAFVIINVGVFIFCILLLGSISGIFSEKAGIINIAINGMIVFGALVYTVINYLIRVFGNSNEISMYYQLLLVPLCGIITALFALVFGYAIIRLKSNQTITGYAINILVFGITAIAFLIIKQRSGNISFATKELALESDITSSLKNLVSLKVFLTLLIVVLSFIALKYTRWGLRFKAIGENPQAADVAGINIYKYKWHAVFISGLIAGIAGTFFGQIRLGQLQQSYDIQGLGYLALAIMITSQWKISISVLISLMFSIVYSFSFYGVQYFPASYKNYSELFNILPFITTLIVMIAFSKKTNAPAALGVIYDKSKR</sequence>
<gene>
    <name evidence="7" type="ORF">OIE46_00810</name>
</gene>
<keyword evidence="2" id="KW-1003">Cell membrane</keyword>
<feature type="transmembrane region" description="Helical" evidence="6">
    <location>
        <begin position="69"/>
        <end position="93"/>
    </location>
</feature>
<dbReference type="Proteomes" id="UP001164481">
    <property type="component" value="Chromosome"/>
</dbReference>
<evidence type="ECO:0000256" key="3">
    <source>
        <dbReference type="ARBA" id="ARBA00022692"/>
    </source>
</evidence>
<evidence type="ECO:0000256" key="6">
    <source>
        <dbReference type="SAM" id="Phobius"/>
    </source>
</evidence>
<dbReference type="PANTHER" id="PTHR43370">
    <property type="entry name" value="SUGAR ABC TRANSPORTER INTEGRAL MEMBRANE PROTEIN-RELATED"/>
    <property type="match status" value="1"/>
</dbReference>
<evidence type="ECO:0000313" key="7">
    <source>
        <dbReference type="EMBL" id="UZW64620.1"/>
    </source>
</evidence>
<keyword evidence="3 6" id="KW-0812">Transmembrane</keyword>
<evidence type="ECO:0000256" key="4">
    <source>
        <dbReference type="ARBA" id="ARBA00022989"/>
    </source>
</evidence>
<organism evidence="7 8">
    <name type="scientific">Mycoplasmopsis synoviae</name>
    <name type="common">Mycoplasma synoviae</name>
    <dbReference type="NCBI Taxonomy" id="2109"/>
    <lineage>
        <taxon>Bacteria</taxon>
        <taxon>Bacillati</taxon>
        <taxon>Mycoplasmatota</taxon>
        <taxon>Mycoplasmoidales</taxon>
        <taxon>Metamycoplasmataceae</taxon>
        <taxon>Mycoplasmopsis</taxon>
    </lineage>
</organism>
<dbReference type="EMBL" id="CP107525">
    <property type="protein sequence ID" value="UZW64620.1"/>
    <property type="molecule type" value="Genomic_DNA"/>
</dbReference>
<feature type="transmembrane region" description="Helical" evidence="6">
    <location>
        <begin position="199"/>
        <end position="221"/>
    </location>
</feature>
<evidence type="ECO:0000256" key="1">
    <source>
        <dbReference type="ARBA" id="ARBA00004651"/>
    </source>
</evidence>
<feature type="transmembrane region" description="Helical" evidence="6">
    <location>
        <begin position="7"/>
        <end position="28"/>
    </location>
</feature>
<comment type="subcellular location">
    <subcellularLocation>
        <location evidence="1">Cell membrane</location>
        <topology evidence="1">Multi-pass membrane protein</topology>
    </subcellularLocation>
</comment>
<feature type="transmembrane region" description="Helical" evidence="6">
    <location>
        <begin position="282"/>
        <end position="298"/>
    </location>
</feature>
<feature type="transmembrane region" description="Helical" evidence="6">
    <location>
        <begin position="233"/>
        <end position="262"/>
    </location>
</feature>
<accession>A0AAX3EZZ9</accession>
<name>A0AAX3EZZ9_MYCSY</name>
<reference evidence="7" key="2">
    <citation type="submission" date="2022-11" db="EMBL/GenBank/DDBJ databases">
        <title>complete genomes of mycoplasma synoviae ZX313 strain and SD2 strain.</title>
        <authorList>
            <person name="Zhong Q."/>
        </authorList>
    </citation>
    <scope>NUCLEOTIDE SEQUENCE</scope>
    <source>
        <strain evidence="7">SD2</strain>
    </source>
</reference>
<dbReference type="CDD" id="cd06580">
    <property type="entry name" value="TM_PBP1_transp_TpRbsC_like"/>
    <property type="match status" value="1"/>
</dbReference>
<dbReference type="RefSeq" id="WP_154221523.1">
    <property type="nucleotide sequence ID" value="NZ_CP034544.1"/>
</dbReference>
<dbReference type="InterPro" id="IPR001851">
    <property type="entry name" value="ABC_transp_permease"/>
</dbReference>
<dbReference type="PANTHER" id="PTHR43370:SF1">
    <property type="entry name" value="GUANOSINE ABC TRANSPORTER PERMEASE PROTEIN NUPQ"/>
    <property type="match status" value="1"/>
</dbReference>
<dbReference type="AlphaFoldDB" id="A0AAX3EZZ9"/>
<dbReference type="GO" id="GO:0005886">
    <property type="term" value="C:plasma membrane"/>
    <property type="evidence" value="ECO:0007669"/>
    <property type="project" value="UniProtKB-SubCell"/>
</dbReference>
<keyword evidence="4 6" id="KW-1133">Transmembrane helix</keyword>
<feature type="transmembrane region" description="Helical" evidence="6">
    <location>
        <begin position="34"/>
        <end position="57"/>
    </location>
</feature>
<dbReference type="Pfam" id="PF02653">
    <property type="entry name" value="BPD_transp_2"/>
    <property type="match status" value="1"/>
</dbReference>
<reference evidence="7" key="1">
    <citation type="submission" date="2022-10" db="EMBL/GenBank/DDBJ databases">
        <authorList>
            <person name="Wei X."/>
        </authorList>
    </citation>
    <scope>NUCLEOTIDE SEQUENCE</scope>
    <source>
        <strain evidence="7">SD2</strain>
    </source>
</reference>
<protein>
    <submittedName>
        <fullName evidence="7">ABC transporter permease</fullName>
    </submittedName>
</protein>
<evidence type="ECO:0000313" key="8">
    <source>
        <dbReference type="Proteomes" id="UP001164481"/>
    </source>
</evidence>
<dbReference type="GO" id="GO:0022857">
    <property type="term" value="F:transmembrane transporter activity"/>
    <property type="evidence" value="ECO:0007669"/>
    <property type="project" value="InterPro"/>
</dbReference>
<keyword evidence="5 6" id="KW-0472">Membrane</keyword>
<evidence type="ECO:0000256" key="2">
    <source>
        <dbReference type="ARBA" id="ARBA00022475"/>
    </source>
</evidence>